<sequence>MSITFEERLTDILITICRSKGYLIGEIPQTEDIALVWRVLAPEYMADAVPEFNQYPEVSLSWAAYVGAGVASVWDTNWNNYSSGEGLYQLIQKPRGFDCLDEYVSEEMLGLKADEKENRDFKDLLISCAQAALNLMKKEAAEEQSIAAFDIFAKSVEVLFLIGSSLGLEILGYKMERQN</sequence>
<dbReference type="AlphaFoldDB" id="A0A644YUW3"/>
<reference evidence="1" key="1">
    <citation type="submission" date="2019-08" db="EMBL/GenBank/DDBJ databases">
        <authorList>
            <person name="Kucharzyk K."/>
            <person name="Murdoch R.W."/>
            <person name="Higgins S."/>
            <person name="Loffler F."/>
        </authorList>
    </citation>
    <scope>NUCLEOTIDE SEQUENCE</scope>
</reference>
<evidence type="ECO:0000313" key="1">
    <source>
        <dbReference type="EMBL" id="MPM32400.1"/>
    </source>
</evidence>
<accession>A0A644YUW3</accession>
<gene>
    <name evidence="1" type="ORF">SDC9_78962</name>
</gene>
<name>A0A644YUW3_9ZZZZ</name>
<organism evidence="1">
    <name type="scientific">bioreactor metagenome</name>
    <dbReference type="NCBI Taxonomy" id="1076179"/>
    <lineage>
        <taxon>unclassified sequences</taxon>
        <taxon>metagenomes</taxon>
        <taxon>ecological metagenomes</taxon>
    </lineage>
</organism>
<dbReference type="EMBL" id="VSSQ01006349">
    <property type="protein sequence ID" value="MPM32400.1"/>
    <property type="molecule type" value="Genomic_DNA"/>
</dbReference>
<proteinExistence type="predicted"/>
<comment type="caution">
    <text evidence="1">The sequence shown here is derived from an EMBL/GenBank/DDBJ whole genome shotgun (WGS) entry which is preliminary data.</text>
</comment>
<protein>
    <submittedName>
        <fullName evidence="1">Uncharacterized protein</fullName>
    </submittedName>
</protein>